<evidence type="ECO:0000313" key="3">
    <source>
        <dbReference type="Proteomes" id="UP000289152"/>
    </source>
</evidence>
<accession>A0A4Q1BI90</accession>
<gene>
    <name evidence="2" type="ORF">M231_05352</name>
</gene>
<organism evidence="2 3">
    <name type="scientific">Tremella mesenterica</name>
    <name type="common">Jelly fungus</name>
    <dbReference type="NCBI Taxonomy" id="5217"/>
    <lineage>
        <taxon>Eukaryota</taxon>
        <taxon>Fungi</taxon>
        <taxon>Dikarya</taxon>
        <taxon>Basidiomycota</taxon>
        <taxon>Agaricomycotina</taxon>
        <taxon>Tremellomycetes</taxon>
        <taxon>Tremellales</taxon>
        <taxon>Tremellaceae</taxon>
        <taxon>Tremella</taxon>
    </lineage>
</organism>
<dbReference type="EMBL" id="SDIL01000070">
    <property type="protein sequence ID" value="RXK37365.1"/>
    <property type="molecule type" value="Genomic_DNA"/>
</dbReference>
<reference evidence="2 3" key="1">
    <citation type="submission" date="2016-06" db="EMBL/GenBank/DDBJ databases">
        <title>Evolution of pathogenesis and genome organization in the Tremellales.</title>
        <authorList>
            <person name="Cuomo C."/>
            <person name="Litvintseva A."/>
            <person name="Heitman J."/>
            <person name="Chen Y."/>
            <person name="Sun S."/>
            <person name="Springer D."/>
            <person name="Dromer F."/>
            <person name="Young S."/>
            <person name="Zeng Q."/>
            <person name="Chapman S."/>
            <person name="Gujja S."/>
            <person name="Saif S."/>
            <person name="Birren B."/>
        </authorList>
    </citation>
    <scope>NUCLEOTIDE SEQUENCE [LARGE SCALE GENOMIC DNA]</scope>
    <source>
        <strain evidence="2 3">ATCC 28783</strain>
    </source>
</reference>
<keyword evidence="3" id="KW-1185">Reference proteome</keyword>
<dbReference type="AlphaFoldDB" id="A0A4Q1BI90"/>
<dbReference type="Proteomes" id="UP000289152">
    <property type="component" value="Unassembled WGS sequence"/>
</dbReference>
<proteinExistence type="predicted"/>
<feature type="region of interest" description="Disordered" evidence="1">
    <location>
        <begin position="1"/>
        <end position="22"/>
    </location>
</feature>
<dbReference type="VEuPathDB" id="FungiDB:TREMEDRAFT_56123"/>
<evidence type="ECO:0000256" key="1">
    <source>
        <dbReference type="SAM" id="MobiDB-lite"/>
    </source>
</evidence>
<comment type="caution">
    <text evidence="2">The sequence shown here is derived from an EMBL/GenBank/DDBJ whole genome shotgun (WGS) entry which is preliminary data.</text>
</comment>
<evidence type="ECO:0000313" key="2">
    <source>
        <dbReference type="EMBL" id="RXK37365.1"/>
    </source>
</evidence>
<feature type="compositionally biased region" description="Low complexity" evidence="1">
    <location>
        <begin position="8"/>
        <end position="22"/>
    </location>
</feature>
<name>A0A4Q1BI90_TREME</name>
<dbReference type="InParanoid" id="A0A4Q1BI90"/>
<sequence>MASQDAISNPTSSTASSTSSSPSRELAVEVKYKISRTNLTTKPQVTGTLLAYSPSTAYQRFRMGFAMDDMSDVRNYSQRITLTIAPTTYWPYDDDVVALAPLEAPLAMLPGLEPHSFGMKTLQDPQLSVNESYADLHLKVTYDGQSEDVAVGFKFGAEGDTFDCGPANEYRWWSVRVTNGSTLSY</sequence>
<protein>
    <submittedName>
        <fullName evidence="2">Uncharacterized protein</fullName>
    </submittedName>
</protein>